<gene>
    <name evidence="1" type="ORF">CYLTODRAFT_457197</name>
</gene>
<accession>A0A0D7B2P7</accession>
<evidence type="ECO:0008006" key="3">
    <source>
        <dbReference type="Google" id="ProtNLM"/>
    </source>
</evidence>
<sequence>MVFLDLDSWIPRDSYMKPESRGTPKEEVEPEVVWTTQSAAQLASLPATVVRLILEHAAFMDREALVSWVLISKAVKNWLDPILYHTVILSKVEYSQSFVYALVSRADPGFFSRSVKVFACVHYALPSSQSITQILKQCRGITTLAYYLDDPNWDRSDIRRLVASLPKLRNFSSILMSYRTYPEPRALNDGLSGLMLDMNVLERAYYSPLFPLLPSLTHVLINLTHFDRMVSNVRLVRSLLDFVEATPPTVEVLILHIPHTFVESYAEALESAIHPISEERFVCMSLHPRFPAYMGGMGSESAALVRARGSSMSESNKPQLDGGTALVPGDGKGRGLLCVRGLPVSEEGWQYLKGRYEHPWSIAEKVIRDRRRGVC</sequence>
<dbReference type="OrthoDB" id="2995911at2759"/>
<name>A0A0D7B2P7_9AGAR</name>
<keyword evidence="2" id="KW-1185">Reference proteome</keyword>
<proteinExistence type="predicted"/>
<dbReference type="EMBL" id="KN880635">
    <property type="protein sequence ID" value="KIY64444.1"/>
    <property type="molecule type" value="Genomic_DNA"/>
</dbReference>
<reference evidence="1 2" key="1">
    <citation type="journal article" date="2015" name="Fungal Genet. Biol.">
        <title>Evolution of novel wood decay mechanisms in Agaricales revealed by the genome sequences of Fistulina hepatica and Cylindrobasidium torrendii.</title>
        <authorList>
            <person name="Floudas D."/>
            <person name="Held B.W."/>
            <person name="Riley R."/>
            <person name="Nagy L.G."/>
            <person name="Koehler G."/>
            <person name="Ransdell A.S."/>
            <person name="Younus H."/>
            <person name="Chow J."/>
            <person name="Chiniquy J."/>
            <person name="Lipzen A."/>
            <person name="Tritt A."/>
            <person name="Sun H."/>
            <person name="Haridas S."/>
            <person name="LaButti K."/>
            <person name="Ohm R.A."/>
            <person name="Kues U."/>
            <person name="Blanchette R.A."/>
            <person name="Grigoriev I.V."/>
            <person name="Minto R.E."/>
            <person name="Hibbett D.S."/>
        </authorList>
    </citation>
    <scope>NUCLEOTIDE SEQUENCE [LARGE SCALE GENOMIC DNA]</scope>
    <source>
        <strain evidence="1 2">FP15055 ss-10</strain>
    </source>
</reference>
<protein>
    <recommendedName>
        <fullName evidence="3">F-box domain-containing protein</fullName>
    </recommendedName>
</protein>
<evidence type="ECO:0000313" key="1">
    <source>
        <dbReference type="EMBL" id="KIY64444.1"/>
    </source>
</evidence>
<evidence type="ECO:0000313" key="2">
    <source>
        <dbReference type="Proteomes" id="UP000054007"/>
    </source>
</evidence>
<organism evidence="1 2">
    <name type="scientific">Cylindrobasidium torrendii FP15055 ss-10</name>
    <dbReference type="NCBI Taxonomy" id="1314674"/>
    <lineage>
        <taxon>Eukaryota</taxon>
        <taxon>Fungi</taxon>
        <taxon>Dikarya</taxon>
        <taxon>Basidiomycota</taxon>
        <taxon>Agaricomycotina</taxon>
        <taxon>Agaricomycetes</taxon>
        <taxon>Agaricomycetidae</taxon>
        <taxon>Agaricales</taxon>
        <taxon>Marasmiineae</taxon>
        <taxon>Physalacriaceae</taxon>
        <taxon>Cylindrobasidium</taxon>
    </lineage>
</organism>
<dbReference type="AlphaFoldDB" id="A0A0D7B2P7"/>
<dbReference type="Proteomes" id="UP000054007">
    <property type="component" value="Unassembled WGS sequence"/>
</dbReference>